<dbReference type="InterPro" id="IPR050490">
    <property type="entry name" value="Bact_solute-bd_prot1"/>
</dbReference>
<dbReference type="PROSITE" id="PS51257">
    <property type="entry name" value="PROKAR_LIPOPROTEIN"/>
    <property type="match status" value="1"/>
</dbReference>
<evidence type="ECO:0000313" key="3">
    <source>
        <dbReference type="Proteomes" id="UP000095544"/>
    </source>
</evidence>
<dbReference type="Pfam" id="PF01547">
    <property type="entry name" value="SBP_bac_1"/>
    <property type="match status" value="1"/>
</dbReference>
<dbReference type="STRING" id="39482.ERS852491_02905"/>
<reference evidence="2 3" key="1">
    <citation type="submission" date="2015-09" db="EMBL/GenBank/DDBJ databases">
        <authorList>
            <consortium name="Pathogen Informatics"/>
        </authorList>
    </citation>
    <scope>NUCLEOTIDE SEQUENCE [LARGE SCALE GENOMIC DNA]</scope>
    <source>
        <strain evidence="2 3">2789STDY5834876</strain>
    </source>
</reference>
<evidence type="ECO:0000313" key="2">
    <source>
        <dbReference type="EMBL" id="CUO66668.1"/>
    </source>
</evidence>
<evidence type="ECO:0000256" key="1">
    <source>
        <dbReference type="SAM" id="SignalP"/>
    </source>
</evidence>
<organism evidence="2 3">
    <name type="scientific">Faecalicatena contorta</name>
    <dbReference type="NCBI Taxonomy" id="39482"/>
    <lineage>
        <taxon>Bacteria</taxon>
        <taxon>Bacillati</taxon>
        <taxon>Bacillota</taxon>
        <taxon>Clostridia</taxon>
        <taxon>Lachnospirales</taxon>
        <taxon>Lachnospiraceae</taxon>
        <taxon>Faecalicatena</taxon>
    </lineage>
</organism>
<feature type="signal peptide" evidence="1">
    <location>
        <begin position="1"/>
        <end position="20"/>
    </location>
</feature>
<dbReference type="OrthoDB" id="9808332at2"/>
<dbReference type="Proteomes" id="UP000095544">
    <property type="component" value="Unassembled WGS sequence"/>
</dbReference>
<dbReference type="RefSeq" id="WP_050641436.1">
    <property type="nucleotide sequence ID" value="NZ_CABKUE010000009.1"/>
</dbReference>
<dbReference type="CDD" id="cd13585">
    <property type="entry name" value="PBP2_TMBP_like"/>
    <property type="match status" value="1"/>
</dbReference>
<protein>
    <submittedName>
        <fullName evidence="2">Putative ABC transporter substrate-binding protein yesO</fullName>
    </submittedName>
</protein>
<feature type="chain" id="PRO_5039428599" evidence="1">
    <location>
        <begin position="21"/>
        <end position="457"/>
    </location>
</feature>
<dbReference type="SUPFAM" id="SSF53850">
    <property type="entry name" value="Periplasmic binding protein-like II"/>
    <property type="match status" value="1"/>
</dbReference>
<dbReference type="Gene3D" id="3.40.190.10">
    <property type="entry name" value="Periplasmic binding protein-like II"/>
    <property type="match status" value="1"/>
</dbReference>
<dbReference type="AlphaFoldDB" id="A0A174H081"/>
<gene>
    <name evidence="2" type="primary">yesO_2</name>
    <name evidence="2" type="ORF">ERS852491_02905</name>
</gene>
<accession>A0A174H081</accession>
<proteinExistence type="predicted"/>
<dbReference type="PANTHER" id="PTHR43649">
    <property type="entry name" value="ARABINOSE-BINDING PROTEIN-RELATED"/>
    <property type="match status" value="1"/>
</dbReference>
<dbReference type="EMBL" id="CYZU01000027">
    <property type="protein sequence ID" value="CUO66668.1"/>
    <property type="molecule type" value="Genomic_DNA"/>
</dbReference>
<name>A0A174H081_9FIRM</name>
<keyword evidence="1" id="KW-0732">Signal</keyword>
<dbReference type="InterPro" id="IPR006059">
    <property type="entry name" value="SBP"/>
</dbReference>
<dbReference type="PANTHER" id="PTHR43649:SF12">
    <property type="entry name" value="DIACETYLCHITOBIOSE BINDING PROTEIN DASA"/>
    <property type="match status" value="1"/>
</dbReference>
<sequence length="457" mass="51577">MKKRLLAALMAAVMVGGLLAGCGSSEKKEKTDSDTAKTESEVTLRFIDVSPSPQRQKYYEGVFEKFKEEKGITVKYESVPWDDAADKLTVLGTSGQLPDVITTHPLWLGQFTEADWVIPIDDYVEENGDQFVEAVQKINWAQEKERYGHVYSVPDGFMVKGIFYRKDWVKEIGYEIPTGDKWTYDAYFDLIKALTDKDQKRYGNSFRGARGAFDPLLAYLQSFTGGYVYDEEGNFILNTPECVEAVEKWCEIYTDGYVPEDSVNWGFVEMVDNFTGGLTGTISNDSEVAMACEEKMDPEQWGVLPMPVSTVDGKMMNTAGSPYSYTIAKTSEYPDEALELIDFLVRPDNNIEYCKMGGLIPIKNDVGDDDTYGEDGPYAVFLDELNDPNFTVPPMYGPFNYTDLHQDMFHTELQKYLLGQQSAEDVLNHIGDELTTRMKQYLADNEGSTIESPKTMQ</sequence>